<keyword evidence="3" id="KW-0472">Membrane</keyword>
<dbReference type="RefSeq" id="WP_197744483.1">
    <property type="nucleotide sequence ID" value="NZ_LR778175.1"/>
</dbReference>
<protein>
    <recommendedName>
        <fullName evidence="7">PEP-CTERM protein-sorting domain-containing protein</fullName>
    </recommendedName>
</protein>
<keyword evidence="6" id="KW-1185">Reference proteome</keyword>
<name>A0A7G1Q7C7_9GAMM</name>
<dbReference type="Pfam" id="PF11999">
    <property type="entry name" value="Ice_binding"/>
    <property type="match status" value="1"/>
</dbReference>
<evidence type="ECO:0000313" key="5">
    <source>
        <dbReference type="EMBL" id="CAB1274251.1"/>
    </source>
</evidence>
<dbReference type="Proteomes" id="UP000516072">
    <property type="component" value="Chromosome"/>
</dbReference>
<reference evidence="5 6" key="1">
    <citation type="submission" date="2020-03" db="EMBL/GenBank/DDBJ databases">
        <authorList>
            <person name="Picone N."/>
        </authorList>
    </citation>
    <scope>NUCLEOTIDE SEQUENCE [LARGE SCALE GENOMIC DNA]</scope>
    <source>
        <strain evidence="5">NSCAC1</strain>
    </source>
</reference>
<dbReference type="InterPro" id="IPR021884">
    <property type="entry name" value="Ice-bd_prot"/>
</dbReference>
<feature type="chain" id="PRO_5028896335" description="PEP-CTERM protein-sorting domain-containing protein" evidence="4">
    <location>
        <begin position="20"/>
        <end position="300"/>
    </location>
</feature>
<accession>A0A7G1Q7C7</accession>
<dbReference type="InterPro" id="IPR026588">
    <property type="entry name" value="Choice_anch_A"/>
</dbReference>
<dbReference type="KEGG" id="ntg:NSCAC_0075"/>
<feature type="signal peptide" evidence="4">
    <location>
        <begin position="1"/>
        <end position="19"/>
    </location>
</feature>
<evidence type="ECO:0000313" key="6">
    <source>
        <dbReference type="Proteomes" id="UP000516072"/>
    </source>
</evidence>
<keyword evidence="2 4" id="KW-0732">Signal</keyword>
<comment type="similarity">
    <text evidence="1">Belongs to the ice-binding protein family.</text>
</comment>
<dbReference type="EMBL" id="LR778175">
    <property type="protein sequence ID" value="CAB1274251.1"/>
    <property type="molecule type" value="Genomic_DNA"/>
</dbReference>
<sequence>MKKILITIILFVISSTSFAIPLGLQDYSLLSTRGNTSITNGSGVSGNIGSSNTLTIDSTATIYGDVFYGNLLDNTTTIQSPYTANQNADSNYWNSLYEDISAASSTAGSMTADLSNSFSNITENTVLNGTGSTEPSVFNISGNIDLGNGDTLTLSGSASDQFIINVDDGATFGLASSIVLDGGVTANHILFNIKNGDLEGLGGTKLFGTFLLPSGNLNLSGGANLIGSVLTGGAGTDNISSGSMINMSISPGTSGIPYTGPTANTILPELISEPSPLFMILLGLIGLSVIIRMRKTIYYL</sequence>
<gene>
    <name evidence="5" type="ORF">NSCAC_0075</name>
</gene>
<keyword evidence="3" id="KW-0812">Transmembrane</keyword>
<feature type="transmembrane region" description="Helical" evidence="3">
    <location>
        <begin position="276"/>
        <end position="293"/>
    </location>
</feature>
<dbReference type="NCBIfam" id="TIGR04215">
    <property type="entry name" value="choice_anch_A"/>
    <property type="match status" value="1"/>
</dbReference>
<organism evidence="5 6">
    <name type="scientific">Candidatus Nitrosacidococcus tergens</name>
    <dbReference type="NCBI Taxonomy" id="553981"/>
    <lineage>
        <taxon>Bacteria</taxon>
        <taxon>Pseudomonadati</taxon>
        <taxon>Pseudomonadota</taxon>
        <taxon>Gammaproteobacteria</taxon>
        <taxon>Chromatiales</taxon>
        <taxon>Chromatiaceae</taxon>
        <taxon>Candidatus Nitrosacidococcus</taxon>
    </lineage>
</organism>
<evidence type="ECO:0000256" key="2">
    <source>
        <dbReference type="ARBA" id="ARBA00022729"/>
    </source>
</evidence>
<evidence type="ECO:0008006" key="7">
    <source>
        <dbReference type="Google" id="ProtNLM"/>
    </source>
</evidence>
<evidence type="ECO:0000256" key="4">
    <source>
        <dbReference type="SAM" id="SignalP"/>
    </source>
</evidence>
<evidence type="ECO:0000256" key="1">
    <source>
        <dbReference type="ARBA" id="ARBA00005445"/>
    </source>
</evidence>
<evidence type="ECO:0000256" key="3">
    <source>
        <dbReference type="SAM" id="Phobius"/>
    </source>
</evidence>
<keyword evidence="3" id="KW-1133">Transmembrane helix</keyword>
<proteinExistence type="inferred from homology"/>
<dbReference type="AlphaFoldDB" id="A0A7G1Q7C7"/>